<evidence type="ECO:0000256" key="7">
    <source>
        <dbReference type="ARBA" id="ARBA00023136"/>
    </source>
</evidence>
<gene>
    <name evidence="16" type="ORF">CHIRRI_LOCUS14895</name>
</gene>
<evidence type="ECO:0000256" key="10">
    <source>
        <dbReference type="ARBA" id="ARBA00023288"/>
    </source>
</evidence>
<evidence type="ECO:0000256" key="1">
    <source>
        <dbReference type="ARBA" id="ARBA00004342"/>
    </source>
</evidence>
<dbReference type="SUPFAM" id="SSF52833">
    <property type="entry name" value="Thioredoxin-like"/>
    <property type="match status" value="1"/>
</dbReference>
<evidence type="ECO:0000256" key="4">
    <source>
        <dbReference type="ARBA" id="ARBA00022490"/>
    </source>
</evidence>
<keyword evidence="10" id="KW-0449">Lipoprotein</keyword>
<evidence type="ECO:0000313" key="17">
    <source>
        <dbReference type="Proteomes" id="UP001153620"/>
    </source>
</evidence>
<evidence type="ECO:0000256" key="12">
    <source>
        <dbReference type="ARBA" id="ARBA00055778"/>
    </source>
</evidence>
<keyword evidence="9" id="KW-0676">Redox-active center</keyword>
<comment type="similarity">
    <text evidence="13">Belongs to the SelWTH family.</text>
</comment>
<dbReference type="FunFam" id="3.40.30.10:FF:000131">
    <property type="entry name" value="migration and invasion enhancer 1"/>
    <property type="match status" value="1"/>
</dbReference>
<keyword evidence="8" id="KW-1015">Disulfide bond</keyword>
<evidence type="ECO:0000256" key="3">
    <source>
        <dbReference type="ARBA" id="ARBA00022475"/>
    </source>
</evidence>
<evidence type="ECO:0000256" key="15">
    <source>
        <dbReference type="ARBA" id="ARBA00069166"/>
    </source>
</evidence>
<dbReference type="NCBIfam" id="TIGR02174">
    <property type="entry name" value="CXXU_selWTH"/>
    <property type="match status" value="1"/>
</dbReference>
<dbReference type="GO" id="GO:0005886">
    <property type="term" value="C:plasma membrane"/>
    <property type="evidence" value="ECO:0007669"/>
    <property type="project" value="UniProtKB-SubCell"/>
</dbReference>
<comment type="subunit">
    <text evidence="14">Interacts with GPX1.</text>
</comment>
<reference evidence="16" key="1">
    <citation type="submission" date="2022-01" db="EMBL/GenBank/DDBJ databases">
        <authorList>
            <person name="King R."/>
        </authorList>
    </citation>
    <scope>NUCLEOTIDE SEQUENCE</scope>
</reference>
<name>A0A9N9S9V9_9DIPT</name>
<dbReference type="Pfam" id="PF10262">
    <property type="entry name" value="Rdx"/>
    <property type="match status" value="1"/>
</dbReference>
<evidence type="ECO:0000256" key="2">
    <source>
        <dbReference type="ARBA" id="ARBA00004514"/>
    </source>
</evidence>
<dbReference type="EMBL" id="OU895880">
    <property type="protein sequence ID" value="CAG9812090.1"/>
    <property type="molecule type" value="Genomic_DNA"/>
</dbReference>
<evidence type="ECO:0000313" key="16">
    <source>
        <dbReference type="EMBL" id="CAG9812090.1"/>
    </source>
</evidence>
<dbReference type="AlphaFoldDB" id="A0A9N9S9V9"/>
<comment type="subcellular location">
    <subcellularLocation>
        <location evidence="1">Cell membrane</location>
        <topology evidence="1">Lipid-anchor</topology>
        <orientation evidence="1">Cytoplasmic side</orientation>
    </subcellularLocation>
    <subcellularLocation>
        <location evidence="2">Cytoplasm</location>
        <location evidence="2">Cytosol</location>
    </subcellularLocation>
</comment>
<keyword evidence="3" id="KW-1003">Cell membrane</keyword>
<reference evidence="16" key="2">
    <citation type="submission" date="2022-10" db="EMBL/GenBank/DDBJ databases">
        <authorList>
            <consortium name="ENA_rothamsted_submissions"/>
            <consortium name="culmorum"/>
            <person name="King R."/>
        </authorList>
    </citation>
    <scope>NUCLEOTIDE SEQUENCE</scope>
</reference>
<evidence type="ECO:0000256" key="5">
    <source>
        <dbReference type="ARBA" id="ARBA00022703"/>
    </source>
</evidence>
<proteinExistence type="inferred from homology"/>
<evidence type="ECO:0000256" key="13">
    <source>
        <dbReference type="ARBA" id="ARBA00060789"/>
    </source>
</evidence>
<comment type="function">
    <text evidence="12">Increases cell migration by inducing filopodia formation at the leading edge of migrating cells. Plays a role in regulation of apoptosis, possibly through control of CASP3. May be involved in a redox-related process.</text>
</comment>
<keyword evidence="11" id="KW-0636">Prenylation</keyword>
<organism evidence="16 17">
    <name type="scientific">Chironomus riparius</name>
    <dbReference type="NCBI Taxonomy" id="315576"/>
    <lineage>
        <taxon>Eukaryota</taxon>
        <taxon>Metazoa</taxon>
        <taxon>Ecdysozoa</taxon>
        <taxon>Arthropoda</taxon>
        <taxon>Hexapoda</taxon>
        <taxon>Insecta</taxon>
        <taxon>Pterygota</taxon>
        <taxon>Neoptera</taxon>
        <taxon>Endopterygota</taxon>
        <taxon>Diptera</taxon>
        <taxon>Nematocera</taxon>
        <taxon>Chironomoidea</taxon>
        <taxon>Chironomidae</taxon>
        <taxon>Chironominae</taxon>
        <taxon>Chironomus</taxon>
    </lineage>
</organism>
<evidence type="ECO:0000256" key="14">
    <source>
        <dbReference type="ARBA" id="ARBA00065658"/>
    </source>
</evidence>
<protein>
    <recommendedName>
        <fullName evidence="15">Migration and invasion enhancer 1</fullName>
    </recommendedName>
</protein>
<dbReference type="Gene3D" id="3.40.30.10">
    <property type="entry name" value="Glutaredoxin"/>
    <property type="match status" value="1"/>
</dbReference>
<evidence type="ECO:0000256" key="8">
    <source>
        <dbReference type="ARBA" id="ARBA00023157"/>
    </source>
</evidence>
<dbReference type="GO" id="GO:0006915">
    <property type="term" value="P:apoptotic process"/>
    <property type="evidence" value="ECO:0007669"/>
    <property type="project" value="UniProtKB-KW"/>
</dbReference>
<evidence type="ECO:0000256" key="9">
    <source>
        <dbReference type="ARBA" id="ARBA00023284"/>
    </source>
</evidence>
<keyword evidence="4" id="KW-0963">Cytoplasm</keyword>
<dbReference type="GO" id="GO:0005829">
    <property type="term" value="C:cytosol"/>
    <property type="evidence" value="ECO:0007669"/>
    <property type="project" value="UniProtKB-SubCell"/>
</dbReference>
<sequence length="106" mass="12229">MSKDPKVSVNIEYCTVCGFKRQCQELKDFLNKLIPEVKVECNIGRRGSFEVKINETLVHSKLKTFAFPDYDDLADNVRNCLNGKDMKVPIKQQELIDIETFLLCLD</sequence>
<evidence type="ECO:0000256" key="11">
    <source>
        <dbReference type="ARBA" id="ARBA00023289"/>
    </source>
</evidence>
<accession>A0A9N9S9V9</accession>
<keyword evidence="17" id="KW-1185">Reference proteome</keyword>
<dbReference type="InterPro" id="IPR011893">
    <property type="entry name" value="Selenoprotein_Rdx-typ"/>
</dbReference>
<keyword evidence="6" id="KW-0007">Acetylation</keyword>
<evidence type="ECO:0000256" key="6">
    <source>
        <dbReference type="ARBA" id="ARBA00022990"/>
    </source>
</evidence>
<dbReference type="InterPro" id="IPR036249">
    <property type="entry name" value="Thioredoxin-like_sf"/>
</dbReference>
<dbReference type="OrthoDB" id="5962009at2759"/>
<keyword evidence="7" id="KW-0472">Membrane</keyword>
<keyword evidence="5" id="KW-0053">Apoptosis</keyword>
<dbReference type="Proteomes" id="UP001153620">
    <property type="component" value="Chromosome 4"/>
</dbReference>